<feature type="transmembrane region" description="Helical" evidence="1">
    <location>
        <begin position="6"/>
        <end position="21"/>
    </location>
</feature>
<keyword evidence="1" id="KW-0472">Membrane</keyword>
<proteinExistence type="predicted"/>
<keyword evidence="1" id="KW-0812">Transmembrane</keyword>
<dbReference type="Proteomes" id="UP001236652">
    <property type="component" value="Chromosome"/>
</dbReference>
<keyword evidence="3" id="KW-1185">Reference proteome</keyword>
<dbReference type="InterPro" id="IPR025434">
    <property type="entry name" value="YesK-like"/>
</dbReference>
<gene>
    <name evidence="2" type="ORF">QNI29_07520</name>
</gene>
<evidence type="ECO:0000256" key="1">
    <source>
        <dbReference type="SAM" id="Phobius"/>
    </source>
</evidence>
<keyword evidence="1" id="KW-1133">Transmembrane helix</keyword>
<dbReference type="Pfam" id="PF14150">
    <property type="entry name" value="YesK"/>
    <property type="match status" value="1"/>
</dbReference>
<accession>A0ABY8V0N3</accession>
<organism evidence="2 3">
    <name type="scientific">Pontibacillus chungwhensis</name>
    <dbReference type="NCBI Taxonomy" id="265426"/>
    <lineage>
        <taxon>Bacteria</taxon>
        <taxon>Bacillati</taxon>
        <taxon>Bacillota</taxon>
        <taxon>Bacilli</taxon>
        <taxon>Bacillales</taxon>
        <taxon>Bacillaceae</taxon>
        <taxon>Pontibacillus</taxon>
    </lineage>
</organism>
<sequence length="88" mass="9518">MSYLFMKAIITVSLISISLIFQKNDSKLHYIISPLFIVLSIVLLLISFFVGGWEGIGLGAISFSIMIASVISSIVMGTSALLKGCVKF</sequence>
<reference evidence="2 3" key="1">
    <citation type="submission" date="2023-05" db="EMBL/GenBank/DDBJ databases">
        <title>Comparative genomics reveals the evidence of polycyclic aromatic hydrocarbons degradation in moderately halophilic genus Pontibacillus.</title>
        <authorList>
            <person name="Yang H."/>
            <person name="Qian Z."/>
        </authorList>
    </citation>
    <scope>NUCLEOTIDE SEQUENCE [LARGE SCALE GENOMIC DNA]</scope>
    <source>
        <strain evidence="3">HN14</strain>
    </source>
</reference>
<dbReference type="EMBL" id="CP126446">
    <property type="protein sequence ID" value="WIF99497.1"/>
    <property type="molecule type" value="Genomic_DNA"/>
</dbReference>
<feature type="transmembrane region" description="Helical" evidence="1">
    <location>
        <begin position="28"/>
        <end position="50"/>
    </location>
</feature>
<protein>
    <submittedName>
        <fullName evidence="2">YesK family protein</fullName>
    </submittedName>
</protein>
<evidence type="ECO:0000313" key="2">
    <source>
        <dbReference type="EMBL" id="WIF99497.1"/>
    </source>
</evidence>
<dbReference type="RefSeq" id="WP_231415763.1">
    <property type="nucleotide sequence ID" value="NZ_CP126446.1"/>
</dbReference>
<evidence type="ECO:0000313" key="3">
    <source>
        <dbReference type="Proteomes" id="UP001236652"/>
    </source>
</evidence>
<feature type="transmembrane region" description="Helical" evidence="1">
    <location>
        <begin position="56"/>
        <end position="82"/>
    </location>
</feature>
<name>A0ABY8V0N3_9BACI</name>